<dbReference type="AlphaFoldDB" id="A0A1I8F7I3"/>
<feature type="region of interest" description="Disordered" evidence="1">
    <location>
        <begin position="108"/>
        <end position="130"/>
    </location>
</feature>
<proteinExistence type="predicted"/>
<reference evidence="4" key="1">
    <citation type="submission" date="2016-11" db="UniProtKB">
        <authorList>
            <consortium name="WormBaseParasite"/>
        </authorList>
    </citation>
    <scope>IDENTIFICATION</scope>
</reference>
<evidence type="ECO:0000256" key="1">
    <source>
        <dbReference type="SAM" id="MobiDB-lite"/>
    </source>
</evidence>
<protein>
    <submittedName>
        <fullName evidence="4">Usp domain-containing protein</fullName>
    </submittedName>
</protein>
<dbReference type="PANTHER" id="PTHR46989:SF3">
    <property type="entry name" value="USPA DOMAIN-CONTAINING PROTEIN"/>
    <property type="match status" value="1"/>
</dbReference>
<evidence type="ECO:0000313" key="4">
    <source>
        <dbReference type="WBParaSite" id="maker-unitig_23471-snap-gene-0.1-mRNA-1"/>
    </source>
</evidence>
<organism evidence="3 4">
    <name type="scientific">Macrostomum lignano</name>
    <dbReference type="NCBI Taxonomy" id="282301"/>
    <lineage>
        <taxon>Eukaryota</taxon>
        <taxon>Metazoa</taxon>
        <taxon>Spiralia</taxon>
        <taxon>Lophotrochozoa</taxon>
        <taxon>Platyhelminthes</taxon>
        <taxon>Rhabditophora</taxon>
        <taxon>Macrostomorpha</taxon>
        <taxon>Macrostomida</taxon>
        <taxon>Macrostomidae</taxon>
        <taxon>Macrostomum</taxon>
    </lineage>
</organism>
<dbReference type="PRINTS" id="PR01438">
    <property type="entry name" value="UNVRSLSTRESS"/>
</dbReference>
<accession>A0A1I8F7I3</accession>
<dbReference type="Proteomes" id="UP000095280">
    <property type="component" value="Unplaced"/>
</dbReference>
<dbReference type="PANTHER" id="PTHR46989">
    <property type="entry name" value="USP DOMAIN-CONTAINING PROTEIN"/>
    <property type="match status" value="1"/>
</dbReference>
<dbReference type="SUPFAM" id="SSF52402">
    <property type="entry name" value="Adenine nucleotide alpha hydrolases-like"/>
    <property type="match status" value="1"/>
</dbReference>
<evidence type="ECO:0000259" key="2">
    <source>
        <dbReference type="Pfam" id="PF00582"/>
    </source>
</evidence>
<dbReference type="Pfam" id="PF00582">
    <property type="entry name" value="Usp"/>
    <property type="match status" value="1"/>
</dbReference>
<dbReference type="InterPro" id="IPR014729">
    <property type="entry name" value="Rossmann-like_a/b/a_fold"/>
</dbReference>
<evidence type="ECO:0000313" key="3">
    <source>
        <dbReference type="Proteomes" id="UP000095280"/>
    </source>
</evidence>
<sequence length="192" mass="20524">FVSSVKGNKTKWAGTIATNAGLQPLPPPPNPALGPDIPRPERRVLIAVDGSKGAQRAFDYWSSMPGSQSDSIILLHSMEATQCAHGTAAVPSGTFDYEEYEKQGRQLKQRSQQLSQEADGPVREAPPSLQVSCPKPVLPGATIVEAARKYAANVVVVGCRGNNGIRRTILGSVSDYVLQHSCRPVVVVPEIN</sequence>
<feature type="domain" description="UspA" evidence="2">
    <location>
        <begin position="42"/>
        <end position="189"/>
    </location>
</feature>
<dbReference type="InterPro" id="IPR006016">
    <property type="entry name" value="UspA"/>
</dbReference>
<dbReference type="CDD" id="cd23659">
    <property type="entry name" value="USP_At3g01520-like"/>
    <property type="match status" value="1"/>
</dbReference>
<dbReference type="Gene3D" id="3.40.50.620">
    <property type="entry name" value="HUPs"/>
    <property type="match status" value="1"/>
</dbReference>
<name>A0A1I8F7I3_9PLAT</name>
<keyword evidence="3" id="KW-1185">Reference proteome</keyword>
<dbReference type="WBParaSite" id="maker-unitig_23471-snap-gene-0.1-mRNA-1">
    <property type="protein sequence ID" value="maker-unitig_23471-snap-gene-0.1-mRNA-1"/>
    <property type="gene ID" value="maker-unitig_23471-snap-gene-0.1"/>
</dbReference>
<dbReference type="InterPro" id="IPR006015">
    <property type="entry name" value="Universal_stress_UspA"/>
</dbReference>